<name>A0ABP7YM25_9SPHI</name>
<comment type="caution">
    <text evidence="2">The sequence shown here is derived from an EMBL/GenBank/DDBJ whole genome shotgun (WGS) entry which is preliminary data.</text>
</comment>
<keyword evidence="1" id="KW-0732">Signal</keyword>
<reference evidence="3" key="1">
    <citation type="journal article" date="2019" name="Int. J. Syst. Evol. Microbiol.">
        <title>The Global Catalogue of Microorganisms (GCM) 10K type strain sequencing project: providing services to taxonomists for standard genome sequencing and annotation.</title>
        <authorList>
            <consortium name="The Broad Institute Genomics Platform"/>
            <consortium name="The Broad Institute Genome Sequencing Center for Infectious Disease"/>
            <person name="Wu L."/>
            <person name="Ma J."/>
        </authorList>
    </citation>
    <scope>NUCLEOTIDE SEQUENCE [LARGE SCALE GENOMIC DNA]</scope>
    <source>
        <strain evidence="3">JCM 16704</strain>
    </source>
</reference>
<dbReference type="EMBL" id="BAAAZI010000006">
    <property type="protein sequence ID" value="GAA4137783.1"/>
    <property type="molecule type" value="Genomic_DNA"/>
</dbReference>
<dbReference type="RefSeq" id="WP_344673920.1">
    <property type="nucleotide sequence ID" value="NZ_BAAAZI010000006.1"/>
</dbReference>
<accession>A0ABP7YM25</accession>
<dbReference type="Proteomes" id="UP001500101">
    <property type="component" value="Unassembled WGS sequence"/>
</dbReference>
<dbReference type="PROSITE" id="PS51257">
    <property type="entry name" value="PROKAR_LIPOPROTEIN"/>
    <property type="match status" value="1"/>
</dbReference>
<sequence>MKSFSLIIGIFSLFASLSCQAQETKQTEEKQVLAFADSVVKWIEKKDIKTLQSRTGKVIDCYACSEEFTKKYEGYKFPAADFYKEEFKRLFGTDLLTRLKRNKTIYVKQPEEKNLHVVYYTIFNKDEAAPGHEGGQFGIWVTKENGQYKIYGFDTIP</sequence>
<evidence type="ECO:0000313" key="3">
    <source>
        <dbReference type="Proteomes" id="UP001500101"/>
    </source>
</evidence>
<proteinExistence type="predicted"/>
<evidence type="ECO:0008006" key="4">
    <source>
        <dbReference type="Google" id="ProtNLM"/>
    </source>
</evidence>
<evidence type="ECO:0000313" key="2">
    <source>
        <dbReference type="EMBL" id="GAA4137783.1"/>
    </source>
</evidence>
<gene>
    <name evidence="2" type="ORF">GCM10022216_14130</name>
</gene>
<protein>
    <recommendedName>
        <fullName evidence="4">Lumazine-binding protein</fullName>
    </recommendedName>
</protein>
<feature type="chain" id="PRO_5045635256" description="Lumazine-binding protein" evidence="1">
    <location>
        <begin position="22"/>
        <end position="157"/>
    </location>
</feature>
<organism evidence="2 3">
    <name type="scientific">Sphingobacterium kyonggiense</name>
    <dbReference type="NCBI Taxonomy" id="714075"/>
    <lineage>
        <taxon>Bacteria</taxon>
        <taxon>Pseudomonadati</taxon>
        <taxon>Bacteroidota</taxon>
        <taxon>Sphingobacteriia</taxon>
        <taxon>Sphingobacteriales</taxon>
        <taxon>Sphingobacteriaceae</taxon>
        <taxon>Sphingobacterium</taxon>
    </lineage>
</organism>
<feature type="signal peptide" evidence="1">
    <location>
        <begin position="1"/>
        <end position="21"/>
    </location>
</feature>
<keyword evidence="3" id="KW-1185">Reference proteome</keyword>
<evidence type="ECO:0000256" key="1">
    <source>
        <dbReference type="SAM" id="SignalP"/>
    </source>
</evidence>